<dbReference type="GO" id="GO:0006304">
    <property type="term" value="P:DNA modification"/>
    <property type="evidence" value="ECO:0007669"/>
    <property type="project" value="InterPro"/>
</dbReference>
<keyword evidence="3" id="KW-0808">Transferase</keyword>
<evidence type="ECO:0000256" key="4">
    <source>
        <dbReference type="ARBA" id="ARBA00022691"/>
    </source>
</evidence>
<dbReference type="GO" id="GO:0009007">
    <property type="term" value="F:site-specific DNA-methyltransferase (adenine-specific) activity"/>
    <property type="evidence" value="ECO:0007669"/>
    <property type="project" value="UniProtKB-EC"/>
</dbReference>
<evidence type="ECO:0000256" key="2">
    <source>
        <dbReference type="ARBA" id="ARBA00022603"/>
    </source>
</evidence>
<dbReference type="PRINTS" id="PR00507">
    <property type="entry name" value="N12N6MTFRASE"/>
</dbReference>
<dbReference type="PANTHER" id="PTHR33841">
    <property type="entry name" value="DNA METHYLTRANSFERASE YEEA-RELATED"/>
    <property type="match status" value="1"/>
</dbReference>
<evidence type="ECO:0000256" key="1">
    <source>
        <dbReference type="ARBA" id="ARBA00011900"/>
    </source>
</evidence>
<organism evidence="8 11">
    <name type="scientific">Myxococcus virescens</name>
    <dbReference type="NCBI Taxonomy" id="83456"/>
    <lineage>
        <taxon>Bacteria</taxon>
        <taxon>Pseudomonadati</taxon>
        <taxon>Myxococcota</taxon>
        <taxon>Myxococcia</taxon>
        <taxon>Myxococcales</taxon>
        <taxon>Cystobacterineae</taxon>
        <taxon>Myxococcaceae</taxon>
        <taxon>Myxococcus</taxon>
    </lineage>
</organism>
<evidence type="ECO:0000256" key="3">
    <source>
        <dbReference type="ARBA" id="ARBA00022679"/>
    </source>
</evidence>
<reference evidence="9 10" key="1">
    <citation type="submission" date="2016-10" db="EMBL/GenBank/DDBJ databases">
        <authorList>
            <person name="Varghese N."/>
            <person name="Submissions S."/>
        </authorList>
    </citation>
    <scope>NUCLEOTIDE SEQUENCE [LARGE SCALE GENOMIC DNA]</scope>
    <source>
        <strain evidence="9 10">DSM 2260</strain>
    </source>
</reference>
<dbReference type="GO" id="GO:0003676">
    <property type="term" value="F:nucleic acid binding"/>
    <property type="evidence" value="ECO:0007669"/>
    <property type="project" value="InterPro"/>
</dbReference>
<dbReference type="InterPro" id="IPR011639">
    <property type="entry name" value="MethylTrfase_TaqI-like_dom"/>
</dbReference>
<reference evidence="8 11" key="2">
    <citation type="submission" date="2019-07" db="EMBL/GenBank/DDBJ databases">
        <title>Whole genome shotgun sequence of Myxococcus virescens NBRC 100334.</title>
        <authorList>
            <person name="Hosoyama A."/>
            <person name="Uohara A."/>
            <person name="Ohji S."/>
            <person name="Ichikawa N."/>
        </authorList>
    </citation>
    <scope>NUCLEOTIDE SEQUENCE [LARGE SCALE GENOMIC DNA]</scope>
    <source>
        <strain evidence="8 11">NBRC 100334</strain>
    </source>
</reference>
<feature type="domain" description="Type II methyltransferase M.TaqI-like" evidence="7">
    <location>
        <begin position="661"/>
        <end position="925"/>
    </location>
</feature>
<dbReference type="Proteomes" id="UP000321224">
    <property type="component" value="Unassembled WGS sequence"/>
</dbReference>
<dbReference type="EMBL" id="BJVY01000066">
    <property type="protein sequence ID" value="GEL75270.1"/>
    <property type="molecule type" value="Genomic_DNA"/>
</dbReference>
<evidence type="ECO:0000313" key="10">
    <source>
        <dbReference type="Proteomes" id="UP000198717"/>
    </source>
</evidence>
<dbReference type="EC" id="2.1.1.72" evidence="1"/>
<keyword evidence="2" id="KW-0489">Methyltransferase</keyword>
<dbReference type="PANTHER" id="PTHR33841:SF1">
    <property type="entry name" value="DNA METHYLTRANSFERASE A"/>
    <property type="match status" value="1"/>
</dbReference>
<evidence type="ECO:0000256" key="5">
    <source>
        <dbReference type="ARBA" id="ARBA00047942"/>
    </source>
</evidence>
<comment type="catalytic activity">
    <reaction evidence="5">
        <text>a 2'-deoxyadenosine in DNA + S-adenosyl-L-methionine = an N(6)-methyl-2'-deoxyadenosine in DNA + S-adenosyl-L-homocysteine + H(+)</text>
        <dbReference type="Rhea" id="RHEA:15197"/>
        <dbReference type="Rhea" id="RHEA-COMP:12418"/>
        <dbReference type="Rhea" id="RHEA-COMP:12419"/>
        <dbReference type="ChEBI" id="CHEBI:15378"/>
        <dbReference type="ChEBI" id="CHEBI:57856"/>
        <dbReference type="ChEBI" id="CHEBI:59789"/>
        <dbReference type="ChEBI" id="CHEBI:90615"/>
        <dbReference type="ChEBI" id="CHEBI:90616"/>
        <dbReference type="EC" id="2.1.1.72"/>
    </reaction>
</comment>
<dbReference type="PROSITE" id="PS00092">
    <property type="entry name" value="N6_MTASE"/>
    <property type="match status" value="1"/>
</dbReference>
<feature type="region of interest" description="Disordered" evidence="6">
    <location>
        <begin position="1332"/>
        <end position="1392"/>
    </location>
</feature>
<comment type="caution">
    <text evidence="8">The sequence shown here is derived from an EMBL/GenBank/DDBJ whole genome shotgun (WGS) entry which is preliminary data.</text>
</comment>
<dbReference type="EMBL" id="FNAJ01000033">
    <property type="protein sequence ID" value="SDF34805.1"/>
    <property type="molecule type" value="Genomic_DNA"/>
</dbReference>
<dbReference type="RefSeq" id="WP_186818024.1">
    <property type="nucleotide sequence ID" value="NZ_BJVY01000066.1"/>
</dbReference>
<dbReference type="InterPro" id="IPR029063">
    <property type="entry name" value="SAM-dependent_MTases_sf"/>
</dbReference>
<feature type="compositionally biased region" description="Low complexity" evidence="6">
    <location>
        <begin position="1367"/>
        <end position="1384"/>
    </location>
</feature>
<evidence type="ECO:0000313" key="8">
    <source>
        <dbReference type="EMBL" id="GEL75270.1"/>
    </source>
</evidence>
<name>A0A511HNV2_9BACT</name>
<dbReference type="SUPFAM" id="SSF53335">
    <property type="entry name" value="S-adenosyl-L-methionine-dependent methyltransferases"/>
    <property type="match status" value="1"/>
</dbReference>
<dbReference type="Gene3D" id="3.40.50.150">
    <property type="entry name" value="Vaccinia Virus protein VP39"/>
    <property type="match status" value="2"/>
</dbReference>
<protein>
    <recommendedName>
        <fullName evidence="1">site-specific DNA-methyltransferase (adenine-specific)</fullName>
        <ecNumber evidence="1">2.1.1.72</ecNumber>
    </recommendedName>
</protein>
<keyword evidence="10" id="KW-1185">Reference proteome</keyword>
<dbReference type="InterPro" id="IPR002052">
    <property type="entry name" value="DNA_methylase_N6_adenine_CS"/>
</dbReference>
<dbReference type="Pfam" id="PF07669">
    <property type="entry name" value="Eco57I"/>
    <property type="match status" value="1"/>
</dbReference>
<evidence type="ECO:0000256" key="6">
    <source>
        <dbReference type="SAM" id="MobiDB-lite"/>
    </source>
</evidence>
<sequence>MSAKHEWLNLLEVSGPFLAVPVLREVFPQGLEELDTSRARRLRSAYEEWRDAVDADDADLDKLHAAWLDEVLRTALEADDQLLKDGKAVPVSAVVELPEHDTTISPEFVLVDPTHGDAPTAPIHVFPPDTDLSASMKFGGLSCSPGDRMVLHLRALNKPFGLVTNGERWMLVHAPTGQVATFASWYARIWGQEPVTLRAFASLLGVRRFFAPEQDRLPALFERSLKHQDEVTDALGDQVRRAIEVLVQALDRADQDRNRELLRDVKPQDLYEAGLTVMMRLVFLLAAEERGLLLLGEPRYDSFYAVSTLRMQLRAESDEILERRRAAWSRLLAVFRAVFGGIDHPTLRLPAMGGSLFDPDRFPFLEGRLTGTSWRQHRAEPLPIDDRTVLLLLEAIQTLEGRTLSYRALDVEQIGHVYEGLLERTVARVEDVTLELEAGAQAKDARVTLGELESKRLGGKAAVTSLLVERSKRSQSAIEKELAAEVEPQQSARLLSACRGDVKLRDRLEPYVRLLRTDPWGYPLVHPRGAFVVVLGADRRETGTHYTPKSLTERIVEETLTPLVYDGPAKGAPRAEWKLKTPEQLLDFKICDPAMGSGAFLVQACRFLSARLVEAWAIEEAAGRVVDLTGQVHEPRTSVESMPPGVEMRAESARRIVAERCLYGVDQNPLAVELAKLSLWLVTLSKGRPFGFLDHNLRCGDSLLGISRLEQLTELTLDPSATRQGRLFGKAIERAVAEAIELRRKLHEIPIRDIRDVEAMATLDADARKKLKAAEFLADAFIGVVFAADGAEVVETRLAALAADAERVVKGEGRASEALSVRSAKDLTKDAVDGKPRRPFHWPVEFPDVFQGASPGFDAIVGNPPFLGGKRITGVTGDAYRNWLVAYIAEGRRGSADLVAYFFLRAWKLLCDGGGFGLLAVNTIAEGDTRQVGLEAMVGAGATIHAAYPNEPWPGKANVVTSRVHVRKGAWNGERSLLGRSVPFISGYLSDQEDWSPKRLKASERMAFQGSVVVGMGFVLTTEEAASMMRADEKNVDVILPYLSNDDLKSEPTQRPTRWVISFWDWPEERARAYEKPWAWVEERVKPERQRRDESGKYVLRKPLPDRWWQYGDKRPGLYHAIGRGHHFEHHPEGWRAGVKRPERVLVAGRVGKYFNPSVVDNDVIFHEKCVVFAVDQVFAHAALFNSSPVDAWVWKHSSRMKLDLNFSPSDAVEPFPFLPPDVLKGVDKIGHEYLRARREVMTDAASPIGFTNLYNRFHDAGDVDPRIVRLREMHREIDAVVMRAYGWDELDLGHGYHEQPNLAENDRVRFTISDAARAEVLRRFAELNRQRYEEEQASTPATKPRSSKGRAKFEPAEQGALALAEAPAPVTTSKTKATAPAKKASTRRTSR</sequence>
<accession>A0A511HNV2</accession>
<dbReference type="GO" id="GO:0032259">
    <property type="term" value="P:methylation"/>
    <property type="evidence" value="ECO:0007669"/>
    <property type="project" value="UniProtKB-KW"/>
</dbReference>
<keyword evidence="4" id="KW-0949">S-adenosyl-L-methionine</keyword>
<dbReference type="InterPro" id="IPR050953">
    <property type="entry name" value="N4_N6_ade-DNA_methylase"/>
</dbReference>
<evidence type="ECO:0000313" key="9">
    <source>
        <dbReference type="EMBL" id="SDF34805.1"/>
    </source>
</evidence>
<evidence type="ECO:0000259" key="7">
    <source>
        <dbReference type="Pfam" id="PF07669"/>
    </source>
</evidence>
<dbReference type="Proteomes" id="UP000198717">
    <property type="component" value="Unassembled WGS sequence"/>
</dbReference>
<proteinExistence type="predicted"/>
<gene>
    <name evidence="8" type="ORF">MVI01_70540</name>
    <name evidence="9" type="ORF">SAMN04488504_13313</name>
</gene>
<evidence type="ECO:0000313" key="11">
    <source>
        <dbReference type="Proteomes" id="UP000321224"/>
    </source>
</evidence>